<reference evidence="3 4" key="2">
    <citation type="journal article" date="2016" name="Science">
        <title>A bacterium that degrades and assimilates poly(ethylene terephthalate).</title>
        <authorList>
            <person name="Yoshida S."/>
            <person name="Hiraga K."/>
            <person name="Takehana T."/>
            <person name="Taniguchi I."/>
            <person name="Yamaji H."/>
            <person name="Maeda Y."/>
            <person name="Toyohara K."/>
            <person name="Miyamoto K."/>
            <person name="Kimura Y."/>
            <person name="Oda K."/>
        </authorList>
    </citation>
    <scope>NUCLEOTIDE SEQUENCE [LARGE SCALE GENOMIC DNA]</scope>
    <source>
        <strain evidence="4">NBRC 110686 / TISTR 2288 / 201-F6</strain>
    </source>
</reference>
<gene>
    <name evidence="3" type="ORF">ISF6_2721</name>
</gene>
<dbReference type="AlphaFoldDB" id="A0A0K8P2M8"/>
<dbReference type="Gene3D" id="3.40.630.30">
    <property type="match status" value="1"/>
</dbReference>
<proteinExistence type="predicted"/>
<accession>A0A0K8P2M8</accession>
<evidence type="ECO:0000313" key="4">
    <source>
        <dbReference type="Proteomes" id="UP000037660"/>
    </source>
</evidence>
<organism evidence="3 4">
    <name type="scientific">Piscinibacter sakaiensis</name>
    <name type="common">Ideonella sakaiensis</name>
    <dbReference type="NCBI Taxonomy" id="1547922"/>
    <lineage>
        <taxon>Bacteria</taxon>
        <taxon>Pseudomonadati</taxon>
        <taxon>Pseudomonadota</taxon>
        <taxon>Betaproteobacteria</taxon>
        <taxon>Burkholderiales</taxon>
        <taxon>Sphaerotilaceae</taxon>
        <taxon>Piscinibacter</taxon>
    </lineage>
</organism>
<dbReference type="EMBL" id="BBYR01000039">
    <property type="protein sequence ID" value="GAP36881.1"/>
    <property type="molecule type" value="Genomic_DNA"/>
</dbReference>
<dbReference type="RefSeq" id="WP_197284668.1">
    <property type="nucleotide sequence ID" value="NZ_BBYR01000039.1"/>
</dbReference>
<sequence length="185" mass="18697">MRPPDRRAGDAPAPRTEVGDPPAAAAARPPPQDLLVRLYALPPAPPAVPGVTLRRPIGPEHGLVADWVAARFGPGWASEAGVALGQRPVTLFVAVEGGAPLGFACYDATARGLFGPIGVAEAGRGRGVGAALLHATLDDMRRAGYAYAVVGAAGPVDFFARVAGAVPIPGSWPGLYAGLMRPGAG</sequence>
<dbReference type="STRING" id="1547922.ISF6_2721"/>
<dbReference type="SUPFAM" id="SSF55729">
    <property type="entry name" value="Acyl-CoA N-acyltransferases (Nat)"/>
    <property type="match status" value="1"/>
</dbReference>
<dbReference type="GO" id="GO:0016747">
    <property type="term" value="F:acyltransferase activity, transferring groups other than amino-acyl groups"/>
    <property type="evidence" value="ECO:0007669"/>
    <property type="project" value="InterPro"/>
</dbReference>
<feature type="region of interest" description="Disordered" evidence="1">
    <location>
        <begin position="1"/>
        <end position="28"/>
    </location>
</feature>
<protein>
    <recommendedName>
        <fullName evidence="2">N-acetyltransferase domain-containing protein</fullName>
    </recommendedName>
</protein>
<evidence type="ECO:0000256" key="1">
    <source>
        <dbReference type="SAM" id="MobiDB-lite"/>
    </source>
</evidence>
<evidence type="ECO:0000313" key="3">
    <source>
        <dbReference type="EMBL" id="GAP36881.1"/>
    </source>
</evidence>
<dbReference type="PROSITE" id="PS51186">
    <property type="entry name" value="GNAT"/>
    <property type="match status" value="1"/>
</dbReference>
<feature type="compositionally biased region" description="Low complexity" evidence="1">
    <location>
        <begin position="10"/>
        <end position="27"/>
    </location>
</feature>
<keyword evidence="4" id="KW-1185">Reference proteome</keyword>
<evidence type="ECO:0000259" key="2">
    <source>
        <dbReference type="PROSITE" id="PS51186"/>
    </source>
</evidence>
<reference evidence="4" key="1">
    <citation type="submission" date="2015-07" db="EMBL/GenBank/DDBJ databases">
        <title>Discovery of a poly(ethylene terephthalate assimilation.</title>
        <authorList>
            <person name="Yoshida S."/>
            <person name="Hiraga K."/>
            <person name="Takehana T."/>
            <person name="Taniguchi I."/>
            <person name="Yamaji H."/>
            <person name="Maeda Y."/>
            <person name="Toyohara K."/>
            <person name="Miyamoto K."/>
            <person name="Kimura Y."/>
            <person name="Oda K."/>
        </authorList>
    </citation>
    <scope>NUCLEOTIDE SEQUENCE [LARGE SCALE GENOMIC DNA]</scope>
    <source>
        <strain evidence="4">NBRC 110686 / TISTR 2288 / 201-F6</strain>
    </source>
</reference>
<dbReference type="InterPro" id="IPR016181">
    <property type="entry name" value="Acyl_CoA_acyltransferase"/>
</dbReference>
<name>A0A0K8P2M8_PISS1</name>
<feature type="domain" description="N-acetyltransferase" evidence="2">
    <location>
        <begin position="51"/>
        <end position="185"/>
    </location>
</feature>
<comment type="caution">
    <text evidence="3">The sequence shown here is derived from an EMBL/GenBank/DDBJ whole genome shotgun (WGS) entry which is preliminary data.</text>
</comment>
<dbReference type="CDD" id="cd04301">
    <property type="entry name" value="NAT_SF"/>
    <property type="match status" value="1"/>
</dbReference>
<dbReference type="InterPro" id="IPR000182">
    <property type="entry name" value="GNAT_dom"/>
</dbReference>
<dbReference type="Proteomes" id="UP000037660">
    <property type="component" value="Unassembled WGS sequence"/>
</dbReference>
<dbReference type="Pfam" id="PF00583">
    <property type="entry name" value="Acetyltransf_1"/>
    <property type="match status" value="1"/>
</dbReference>